<evidence type="ECO:0000256" key="1">
    <source>
        <dbReference type="ARBA" id="ARBA00022729"/>
    </source>
</evidence>
<reference evidence="3" key="1">
    <citation type="journal article" date="2014" name="Int. J. Syst. Evol. Microbiol.">
        <title>Complete genome sequence of Corynebacterium casei LMG S-19264T (=DSM 44701T), isolated from a smear-ripened cheese.</title>
        <authorList>
            <consortium name="US DOE Joint Genome Institute (JGI-PGF)"/>
            <person name="Walter F."/>
            <person name="Albersmeier A."/>
            <person name="Kalinowski J."/>
            <person name="Ruckert C."/>
        </authorList>
    </citation>
    <scope>NUCLEOTIDE SEQUENCE</scope>
    <source>
        <strain evidence="3">CGMCC 1.15367</strain>
    </source>
</reference>
<keyword evidence="1" id="KW-0732">Signal</keyword>
<dbReference type="Proteomes" id="UP000644699">
    <property type="component" value="Unassembled WGS sequence"/>
</dbReference>
<name>A0A917E060_9HYPH</name>
<protein>
    <recommendedName>
        <fullName evidence="2">DUF4174 domain-containing protein</fullName>
    </recommendedName>
</protein>
<reference evidence="3" key="2">
    <citation type="submission" date="2020-09" db="EMBL/GenBank/DDBJ databases">
        <authorList>
            <person name="Sun Q."/>
            <person name="Zhou Y."/>
        </authorList>
    </citation>
    <scope>NUCLEOTIDE SEQUENCE</scope>
    <source>
        <strain evidence="3">CGMCC 1.15367</strain>
    </source>
</reference>
<accession>A0A917E060</accession>
<comment type="caution">
    <text evidence="3">The sequence shown here is derived from an EMBL/GenBank/DDBJ whole genome shotgun (WGS) entry which is preliminary data.</text>
</comment>
<gene>
    <name evidence="3" type="ORF">GCM10011390_01410</name>
</gene>
<organism evidence="3 4">
    <name type="scientific">Aureimonas endophytica</name>
    <dbReference type="NCBI Taxonomy" id="2027858"/>
    <lineage>
        <taxon>Bacteria</taxon>
        <taxon>Pseudomonadati</taxon>
        <taxon>Pseudomonadota</taxon>
        <taxon>Alphaproteobacteria</taxon>
        <taxon>Hyphomicrobiales</taxon>
        <taxon>Aurantimonadaceae</taxon>
        <taxon>Aureimonas</taxon>
    </lineage>
</organism>
<keyword evidence="4" id="KW-1185">Reference proteome</keyword>
<evidence type="ECO:0000313" key="3">
    <source>
        <dbReference type="EMBL" id="GGD86509.1"/>
    </source>
</evidence>
<feature type="domain" description="DUF4174" evidence="2">
    <location>
        <begin position="20"/>
        <end position="127"/>
    </location>
</feature>
<dbReference type="InterPro" id="IPR025232">
    <property type="entry name" value="DUF4174"/>
</dbReference>
<dbReference type="AlphaFoldDB" id="A0A917E060"/>
<sequence>MLAALMLSTGGVSADPFGPLHWQKRLVVAFEGEPAGAVRRQEDLLPAAELRARDVVFVAVPRTGTTMVEGLGPINATSARRAYGIDPAAFTVLLIGKDGGVKRRSGSPIAAEALFSTIDAMPMRRQEMRKGS</sequence>
<evidence type="ECO:0000313" key="4">
    <source>
        <dbReference type="Proteomes" id="UP000644699"/>
    </source>
</evidence>
<dbReference type="Pfam" id="PF13778">
    <property type="entry name" value="DUF4174"/>
    <property type="match status" value="1"/>
</dbReference>
<dbReference type="EMBL" id="BMIQ01000001">
    <property type="protein sequence ID" value="GGD86509.1"/>
    <property type="molecule type" value="Genomic_DNA"/>
</dbReference>
<proteinExistence type="predicted"/>
<evidence type="ECO:0000259" key="2">
    <source>
        <dbReference type="Pfam" id="PF13778"/>
    </source>
</evidence>